<name>A0A8T2RKU7_CERRI</name>
<comment type="caution">
    <text evidence="2">The sequence shown here is derived from an EMBL/GenBank/DDBJ whole genome shotgun (WGS) entry which is preliminary data.</text>
</comment>
<evidence type="ECO:0000313" key="2">
    <source>
        <dbReference type="EMBL" id="KAH7296185.1"/>
    </source>
</evidence>
<keyword evidence="1" id="KW-0812">Transmembrane</keyword>
<protein>
    <submittedName>
        <fullName evidence="2">Uncharacterized protein</fullName>
    </submittedName>
</protein>
<reference evidence="2" key="1">
    <citation type="submission" date="2021-08" db="EMBL/GenBank/DDBJ databases">
        <title>WGS assembly of Ceratopteris richardii.</title>
        <authorList>
            <person name="Marchant D.B."/>
            <person name="Chen G."/>
            <person name="Jenkins J."/>
            <person name="Shu S."/>
            <person name="Leebens-Mack J."/>
            <person name="Grimwood J."/>
            <person name="Schmutz J."/>
            <person name="Soltis P."/>
            <person name="Soltis D."/>
            <person name="Chen Z.-H."/>
        </authorList>
    </citation>
    <scope>NUCLEOTIDE SEQUENCE</scope>
    <source>
        <strain evidence="2">Whitten #5841</strain>
        <tissue evidence="2">Leaf</tissue>
    </source>
</reference>
<keyword evidence="3" id="KW-1185">Reference proteome</keyword>
<feature type="transmembrane region" description="Helical" evidence="1">
    <location>
        <begin position="22"/>
        <end position="45"/>
    </location>
</feature>
<proteinExistence type="predicted"/>
<dbReference type="OMA" id="GKDMLLM"/>
<accession>A0A8T2RKU7</accession>
<evidence type="ECO:0000313" key="3">
    <source>
        <dbReference type="Proteomes" id="UP000825935"/>
    </source>
</evidence>
<dbReference type="EMBL" id="CM035431">
    <property type="protein sequence ID" value="KAH7296185.1"/>
    <property type="molecule type" value="Genomic_DNA"/>
</dbReference>
<sequence>MLFKDLAGNLAPREKGDIRDVVLMSLSFAVYVYISQKLVCAYCIWQSMNRSF</sequence>
<keyword evidence="1" id="KW-1133">Transmembrane helix</keyword>
<evidence type="ECO:0000256" key="1">
    <source>
        <dbReference type="SAM" id="Phobius"/>
    </source>
</evidence>
<gene>
    <name evidence="2" type="ORF">KP509_26G012300</name>
</gene>
<dbReference type="AlphaFoldDB" id="A0A8T2RKU7"/>
<dbReference type="OrthoDB" id="1938779at2759"/>
<keyword evidence="1" id="KW-0472">Membrane</keyword>
<organism evidence="2 3">
    <name type="scientific">Ceratopteris richardii</name>
    <name type="common">Triangle waterfern</name>
    <dbReference type="NCBI Taxonomy" id="49495"/>
    <lineage>
        <taxon>Eukaryota</taxon>
        <taxon>Viridiplantae</taxon>
        <taxon>Streptophyta</taxon>
        <taxon>Embryophyta</taxon>
        <taxon>Tracheophyta</taxon>
        <taxon>Polypodiopsida</taxon>
        <taxon>Polypodiidae</taxon>
        <taxon>Polypodiales</taxon>
        <taxon>Pteridineae</taxon>
        <taxon>Pteridaceae</taxon>
        <taxon>Parkerioideae</taxon>
        <taxon>Ceratopteris</taxon>
    </lineage>
</organism>
<dbReference type="Proteomes" id="UP000825935">
    <property type="component" value="Chromosome 26"/>
</dbReference>